<dbReference type="Pfam" id="PF13458">
    <property type="entry name" value="Peripla_BP_6"/>
    <property type="match status" value="1"/>
</dbReference>
<proteinExistence type="inferred from homology"/>
<accession>A0A4Y9LY66</accession>
<gene>
    <name evidence="5" type="ORF">E4K65_15745</name>
</gene>
<evidence type="ECO:0000313" key="5">
    <source>
        <dbReference type="EMBL" id="TFV47761.1"/>
    </source>
</evidence>
<evidence type="ECO:0000256" key="1">
    <source>
        <dbReference type="ARBA" id="ARBA00010062"/>
    </source>
</evidence>
<feature type="chain" id="PRO_5021499745" evidence="3">
    <location>
        <begin position="28"/>
        <end position="423"/>
    </location>
</feature>
<dbReference type="PANTHER" id="PTHR47235">
    <property type="entry name" value="BLR6548 PROTEIN"/>
    <property type="match status" value="1"/>
</dbReference>
<dbReference type="Gene3D" id="3.40.50.2300">
    <property type="match status" value="2"/>
</dbReference>
<organism evidence="5 6">
    <name type="scientific">Bradyrhizobium niftali</name>
    <dbReference type="NCBI Taxonomy" id="2560055"/>
    <lineage>
        <taxon>Bacteria</taxon>
        <taxon>Pseudomonadati</taxon>
        <taxon>Pseudomonadota</taxon>
        <taxon>Alphaproteobacteria</taxon>
        <taxon>Hyphomicrobiales</taxon>
        <taxon>Nitrobacteraceae</taxon>
        <taxon>Bradyrhizobium</taxon>
    </lineage>
</organism>
<evidence type="ECO:0000256" key="3">
    <source>
        <dbReference type="SAM" id="SignalP"/>
    </source>
</evidence>
<dbReference type="OrthoDB" id="9147078at2"/>
<sequence>MRRSIKAAVAAVACTLAALAFNDPAEAASAPKCGLNTGKAATGAPISIGGIVGRTGPADFSSSGDAAAAYFKCVNENGGINGRPIEYTLEDDAWKPEQAAQAAAKLVTDKKVVALVGSNSFVECAANQATYEKNEVLVVAGVGIPRDCFFGRNYSSTNAGPRLSNLGAVQYMHGKFGIKSVVCVAPNIPGVGDFSCDGVKAWGASKGVAVNVILIDPAAIDMTSIVLQAMSFKPDLIEASLPRDGVIALLKAAEDQDLGSKVKFAAPTSVYNLEFPKTIGPYWDNKVYAQLELEPFDKQSPDMLNWYAVLDKYASKNVQRDTFNQAGYLAARWIVEVMLTMDPAKIDRTSVTAALRGMKSGLQSDIACGPWYFGPGNRHNPNHAGSVAVTSGEKWVTQQSCFGVDDPDLADVLATEKELGIRK</sequence>
<dbReference type="CDD" id="cd06341">
    <property type="entry name" value="PBP1_ABC_ligand_binding-like"/>
    <property type="match status" value="1"/>
</dbReference>
<dbReference type="AlphaFoldDB" id="A0A4Y9LY66"/>
<protein>
    <submittedName>
        <fullName evidence="5">Branched-chain amino acid ABC transporter substrate-binding protein</fullName>
    </submittedName>
</protein>
<reference evidence="5 6" key="1">
    <citation type="submission" date="2019-03" db="EMBL/GenBank/DDBJ databases">
        <title>Bradyrhizobium diversity isolated from nodules of Chamaecrista fasciculata.</title>
        <authorList>
            <person name="Klepa M.S."/>
            <person name="Urquiaga M.O."/>
            <person name="Hungria M."/>
            <person name="Delamuta J.R."/>
        </authorList>
    </citation>
    <scope>NUCLEOTIDE SEQUENCE [LARGE SCALE GENOMIC DNA]</scope>
    <source>
        <strain evidence="5 6">CNPSo 3448</strain>
    </source>
</reference>
<comment type="similarity">
    <text evidence="1">Belongs to the leucine-binding protein family.</text>
</comment>
<dbReference type="InterPro" id="IPR028081">
    <property type="entry name" value="Leu-bd"/>
</dbReference>
<dbReference type="Proteomes" id="UP000297966">
    <property type="component" value="Unassembled WGS sequence"/>
</dbReference>
<keyword evidence="2 3" id="KW-0732">Signal</keyword>
<comment type="caution">
    <text evidence="5">The sequence shown here is derived from an EMBL/GenBank/DDBJ whole genome shotgun (WGS) entry which is preliminary data.</text>
</comment>
<feature type="domain" description="Leucine-binding protein" evidence="4">
    <location>
        <begin position="45"/>
        <end position="388"/>
    </location>
</feature>
<evidence type="ECO:0000256" key="2">
    <source>
        <dbReference type="ARBA" id="ARBA00022729"/>
    </source>
</evidence>
<dbReference type="PANTHER" id="PTHR47235:SF1">
    <property type="entry name" value="BLR6548 PROTEIN"/>
    <property type="match status" value="1"/>
</dbReference>
<dbReference type="SUPFAM" id="SSF53822">
    <property type="entry name" value="Periplasmic binding protein-like I"/>
    <property type="match status" value="1"/>
</dbReference>
<keyword evidence="6" id="KW-1185">Reference proteome</keyword>
<dbReference type="EMBL" id="SPQT01000007">
    <property type="protein sequence ID" value="TFV47761.1"/>
    <property type="molecule type" value="Genomic_DNA"/>
</dbReference>
<evidence type="ECO:0000259" key="4">
    <source>
        <dbReference type="Pfam" id="PF13458"/>
    </source>
</evidence>
<name>A0A4Y9LY66_9BRAD</name>
<evidence type="ECO:0000313" key="6">
    <source>
        <dbReference type="Proteomes" id="UP000297966"/>
    </source>
</evidence>
<feature type="signal peptide" evidence="3">
    <location>
        <begin position="1"/>
        <end position="27"/>
    </location>
</feature>
<dbReference type="InterPro" id="IPR028082">
    <property type="entry name" value="Peripla_BP_I"/>
</dbReference>